<reference evidence="2" key="1">
    <citation type="journal article" date="2014" name="Int. J. Syst. Evol. Microbiol.">
        <title>Complete genome sequence of Corynebacterium casei LMG S-19264T (=DSM 44701T), isolated from a smear-ripened cheese.</title>
        <authorList>
            <consortium name="US DOE Joint Genome Institute (JGI-PGF)"/>
            <person name="Walter F."/>
            <person name="Albersmeier A."/>
            <person name="Kalinowski J."/>
            <person name="Ruckert C."/>
        </authorList>
    </citation>
    <scope>NUCLEOTIDE SEQUENCE</scope>
    <source>
        <strain evidence="2">NBRC 108769</strain>
    </source>
</reference>
<dbReference type="PANTHER" id="PTHR22946">
    <property type="entry name" value="DIENELACTONE HYDROLASE DOMAIN-CONTAINING PROTEIN-RELATED"/>
    <property type="match status" value="1"/>
</dbReference>
<proteinExistence type="predicted"/>
<dbReference type="InterPro" id="IPR049492">
    <property type="entry name" value="BD-FAE-like_dom"/>
</dbReference>
<name>A0AA37SR21_9BACT</name>
<dbReference type="Pfam" id="PF20434">
    <property type="entry name" value="BD-FAE"/>
    <property type="match status" value="1"/>
</dbReference>
<dbReference type="SUPFAM" id="SSF53474">
    <property type="entry name" value="alpha/beta-Hydrolases"/>
    <property type="match status" value="1"/>
</dbReference>
<comment type="caution">
    <text evidence="2">The sequence shown here is derived from an EMBL/GenBank/DDBJ whole genome shotgun (WGS) entry which is preliminary data.</text>
</comment>
<reference evidence="2" key="2">
    <citation type="submission" date="2023-01" db="EMBL/GenBank/DDBJ databases">
        <title>Draft genome sequence of Portibacter lacus strain NBRC 108769.</title>
        <authorList>
            <person name="Sun Q."/>
            <person name="Mori K."/>
        </authorList>
    </citation>
    <scope>NUCLEOTIDE SEQUENCE</scope>
    <source>
        <strain evidence="2">NBRC 108769</strain>
    </source>
</reference>
<keyword evidence="3" id="KW-1185">Reference proteome</keyword>
<dbReference type="Proteomes" id="UP001156666">
    <property type="component" value="Unassembled WGS sequence"/>
</dbReference>
<dbReference type="InterPro" id="IPR050261">
    <property type="entry name" value="FrsA_esterase"/>
</dbReference>
<evidence type="ECO:0000259" key="1">
    <source>
        <dbReference type="Pfam" id="PF20434"/>
    </source>
</evidence>
<dbReference type="InterPro" id="IPR029058">
    <property type="entry name" value="AB_hydrolase_fold"/>
</dbReference>
<accession>A0AA37SR21</accession>
<evidence type="ECO:0000313" key="3">
    <source>
        <dbReference type="Proteomes" id="UP001156666"/>
    </source>
</evidence>
<evidence type="ECO:0000313" key="2">
    <source>
        <dbReference type="EMBL" id="GLR18124.1"/>
    </source>
</evidence>
<sequence length="280" mass="32321">MDSAEVRAGWNNIQLEAENSVVEKGYSHLNIVYHGTLGQGHYTAYFLPMNYDEQKKYPTLVWLNGLNQVDPSVFLEHDYFERMRIELSDYIIIVPSFRGQALVYRNKKYCSDGFFGDAYDGAATDGLRALNLGKKLYPIDESRIAVAGQSRGGTVALLMAARDSMIRTVVDITGPVDFYDKRSYYRYGKQFKYQFLSQSKNLKTIRHKMIASSPIYFLEDYKHPILIVYGKSDRVVPIENAEKLILKLKGRDYFEAKLLNRGHDIRATKIIFDWLKIHNN</sequence>
<protein>
    <recommendedName>
        <fullName evidence="1">BD-FAE-like domain-containing protein</fullName>
    </recommendedName>
</protein>
<gene>
    <name evidence="2" type="ORF">GCM10007940_27390</name>
</gene>
<organism evidence="2 3">
    <name type="scientific">Portibacter lacus</name>
    <dbReference type="NCBI Taxonomy" id="1099794"/>
    <lineage>
        <taxon>Bacteria</taxon>
        <taxon>Pseudomonadati</taxon>
        <taxon>Bacteroidota</taxon>
        <taxon>Saprospiria</taxon>
        <taxon>Saprospirales</taxon>
        <taxon>Haliscomenobacteraceae</taxon>
        <taxon>Portibacter</taxon>
    </lineage>
</organism>
<feature type="domain" description="BD-FAE-like" evidence="1">
    <location>
        <begin position="135"/>
        <end position="248"/>
    </location>
</feature>
<dbReference type="Gene3D" id="3.40.50.1820">
    <property type="entry name" value="alpha/beta hydrolase"/>
    <property type="match status" value="1"/>
</dbReference>
<dbReference type="AlphaFoldDB" id="A0AA37SR21"/>
<dbReference type="EMBL" id="BSOH01000015">
    <property type="protein sequence ID" value="GLR18124.1"/>
    <property type="molecule type" value="Genomic_DNA"/>
</dbReference>
<dbReference type="RefSeq" id="WP_235294447.1">
    <property type="nucleotide sequence ID" value="NZ_BSOH01000015.1"/>
</dbReference>